<dbReference type="InterPro" id="IPR036388">
    <property type="entry name" value="WH-like_DNA-bd_sf"/>
</dbReference>
<organism evidence="2 3">
    <name type="scientific">Psychromicrobium silvestre</name>
    <dbReference type="NCBI Taxonomy" id="1645614"/>
    <lineage>
        <taxon>Bacteria</taxon>
        <taxon>Bacillati</taxon>
        <taxon>Actinomycetota</taxon>
        <taxon>Actinomycetes</taxon>
        <taxon>Micrococcales</taxon>
        <taxon>Micrococcaceae</taxon>
        <taxon>Psychromicrobium</taxon>
    </lineage>
</organism>
<dbReference type="PANTHER" id="PTHR39515">
    <property type="entry name" value="CONSERVED PROTEIN"/>
    <property type="match status" value="1"/>
</dbReference>
<dbReference type="InterPro" id="IPR036390">
    <property type="entry name" value="WH_DNA-bd_sf"/>
</dbReference>
<dbReference type="Gene3D" id="1.10.10.10">
    <property type="entry name" value="Winged helix-like DNA-binding domain superfamily/Winged helix DNA-binding domain"/>
    <property type="match status" value="1"/>
</dbReference>
<dbReference type="CDD" id="cd00090">
    <property type="entry name" value="HTH_ARSR"/>
    <property type="match status" value="1"/>
</dbReference>
<protein>
    <submittedName>
        <fullName evidence="2">DNA-binding MarR family transcriptional regulator</fullName>
    </submittedName>
</protein>
<reference evidence="2 3" key="1">
    <citation type="submission" date="2020-07" db="EMBL/GenBank/DDBJ databases">
        <title>Sequencing the genomes of 1000 actinobacteria strains.</title>
        <authorList>
            <person name="Klenk H.-P."/>
        </authorList>
    </citation>
    <scope>NUCLEOTIDE SEQUENCE [LARGE SCALE GENOMIC DNA]</scope>
    <source>
        <strain evidence="2 3">DSM 102047</strain>
    </source>
</reference>
<evidence type="ECO:0000259" key="1">
    <source>
        <dbReference type="PROSITE" id="PS50995"/>
    </source>
</evidence>
<evidence type="ECO:0000313" key="3">
    <source>
        <dbReference type="Proteomes" id="UP000521748"/>
    </source>
</evidence>
<proteinExistence type="predicted"/>
<dbReference type="PRINTS" id="PR00598">
    <property type="entry name" value="HTHMARR"/>
</dbReference>
<dbReference type="RefSeq" id="WP_179389197.1">
    <property type="nucleotide sequence ID" value="NZ_JACBYQ010000002.1"/>
</dbReference>
<dbReference type="PANTHER" id="PTHR39515:SF2">
    <property type="entry name" value="HTH-TYPE TRANSCRIPTIONAL REGULATOR RV0880"/>
    <property type="match status" value="1"/>
</dbReference>
<dbReference type="SUPFAM" id="SSF46785">
    <property type="entry name" value="Winged helix' DNA-binding domain"/>
    <property type="match status" value="1"/>
</dbReference>
<accession>A0A7Y9LTP5</accession>
<dbReference type="GO" id="GO:0003700">
    <property type="term" value="F:DNA-binding transcription factor activity"/>
    <property type="evidence" value="ECO:0007669"/>
    <property type="project" value="InterPro"/>
</dbReference>
<dbReference type="Pfam" id="PF12802">
    <property type="entry name" value="MarR_2"/>
    <property type="match status" value="1"/>
</dbReference>
<dbReference type="InterPro" id="IPR052526">
    <property type="entry name" value="HTH-type_Bedaq_tolerance"/>
</dbReference>
<dbReference type="SMART" id="SM00347">
    <property type="entry name" value="HTH_MARR"/>
    <property type="match status" value="1"/>
</dbReference>
<comment type="caution">
    <text evidence="2">The sequence shown here is derived from an EMBL/GenBank/DDBJ whole genome shotgun (WGS) entry which is preliminary data.</text>
</comment>
<evidence type="ECO:0000313" key="2">
    <source>
        <dbReference type="EMBL" id="NYE95410.1"/>
    </source>
</evidence>
<dbReference type="PROSITE" id="PS50995">
    <property type="entry name" value="HTH_MARR_2"/>
    <property type="match status" value="1"/>
</dbReference>
<dbReference type="AlphaFoldDB" id="A0A7Y9LTP5"/>
<dbReference type="EMBL" id="JACBYQ010000002">
    <property type="protein sequence ID" value="NYE95410.1"/>
    <property type="molecule type" value="Genomic_DNA"/>
</dbReference>
<dbReference type="InterPro" id="IPR011991">
    <property type="entry name" value="ArsR-like_HTH"/>
</dbReference>
<keyword evidence="3" id="KW-1185">Reference proteome</keyword>
<dbReference type="InterPro" id="IPR000835">
    <property type="entry name" value="HTH_MarR-typ"/>
</dbReference>
<feature type="domain" description="HTH marR-type" evidence="1">
    <location>
        <begin position="5"/>
        <end position="139"/>
    </location>
</feature>
<name>A0A7Y9LTP5_9MICC</name>
<dbReference type="Proteomes" id="UP000521748">
    <property type="component" value="Unassembled WGS sequence"/>
</dbReference>
<gene>
    <name evidence="2" type="ORF">FHU41_001660</name>
</gene>
<sequence length="148" mass="16211">MRTTEAELLDLAADFRNSLRQTVFLTRQLDLDSELSAAQLSVLNMMADGGLRVSAIAANLGVRVPSATESIKKLEAAGFLERRADPGDSRAVVVRLSEAGRQAAEKSNARRNQLMAELLEHLAPREREQLRTALPVISRLNNIMTTGN</sequence>
<dbReference type="GO" id="GO:0003677">
    <property type="term" value="F:DNA binding"/>
    <property type="evidence" value="ECO:0007669"/>
    <property type="project" value="UniProtKB-KW"/>
</dbReference>
<keyword evidence="2" id="KW-0238">DNA-binding</keyword>